<dbReference type="GO" id="GO:0031122">
    <property type="term" value="P:cytoplasmic microtubule organization"/>
    <property type="evidence" value="ECO:0007669"/>
    <property type="project" value="TreeGrafter"/>
</dbReference>
<evidence type="ECO:0000313" key="9">
    <source>
        <dbReference type="EMBL" id="KAK7585932.1"/>
    </source>
</evidence>
<feature type="compositionally biased region" description="Polar residues" evidence="6">
    <location>
        <begin position="751"/>
        <end position="771"/>
    </location>
</feature>
<dbReference type="Proteomes" id="UP001367676">
    <property type="component" value="Unassembled WGS sequence"/>
</dbReference>
<feature type="compositionally biased region" description="Basic and acidic residues" evidence="6">
    <location>
        <begin position="1216"/>
        <end position="1225"/>
    </location>
</feature>
<dbReference type="Gene3D" id="1.20.120.1900">
    <property type="entry name" value="Gamma-tubulin complex, C-terminal domain"/>
    <property type="match status" value="1"/>
</dbReference>
<comment type="subcellular location">
    <subcellularLocation>
        <location evidence="1">Cytoplasm</location>
        <location evidence="1">Cytoskeleton</location>
    </subcellularLocation>
</comment>
<evidence type="ECO:0000256" key="1">
    <source>
        <dbReference type="ARBA" id="ARBA00004245"/>
    </source>
</evidence>
<evidence type="ECO:0008006" key="11">
    <source>
        <dbReference type="Google" id="ProtNLM"/>
    </source>
</evidence>
<evidence type="ECO:0000256" key="2">
    <source>
        <dbReference type="ARBA" id="ARBA00010337"/>
    </source>
</evidence>
<dbReference type="PANTHER" id="PTHR19302">
    <property type="entry name" value="GAMMA TUBULIN COMPLEX PROTEIN"/>
    <property type="match status" value="1"/>
</dbReference>
<evidence type="ECO:0000256" key="6">
    <source>
        <dbReference type="SAM" id="MobiDB-lite"/>
    </source>
</evidence>
<dbReference type="InterPro" id="IPR041470">
    <property type="entry name" value="GCP_N"/>
</dbReference>
<sequence length="1789" mass="204287">MDDDNCLALIKDLCASFLTEDQRTSISEHDLAKLVKSTLSNIFVKYKSGTRNVDDGYSLLRTEIIARIIANGSKHKNHSEEIRKYLSSIEEIYQTSDEKEELNSMFLFLHKLSQVLDFTTNVPQTEDSPVSFFGGSFNGSNWSVFHRDPGPIYPAFNYPFYEPPGTGDEGFVTPGSEFSSETDASALSFSSAMSTSSSSDECEFDSQLLKLCKKTWEQLGSEAYYPELPFASEHLESVIPLWKILNASQNIRNKTFSLDDRVVCDFEELKCDLQYLLFGMNSSSFFYNCITKTFYIRDNLHLKTLTPEILANMCDPFLKCAAFYHALKKFVEERRNLLFGPTHQVYCSSLLEVLNVYRYSILNLSWTDIHYAVQLDSIIMPFQRKLQFLTKFCLISLDEETNGSNFPSGVQLLDYLYKNLMKVFSSDFCCILIHFFEKCCNMYLKIVSEWIFDGCFSNPANYAEFFIEIQQEDELHRDWRRVSCIKLKEKRVPAFLEKFYKDIFICGKSVNLLKIFTRREVLDTLLRKDYPSIKCCFNKSQLNDYIVDWQKFQHANDQQYNSQKRVRETLFKTYGSEFYANVKRVREAWFTNYENRLKPNNIVLEEKSMEKSREVTEETFEDGNSENETCVEVPKVKSDEAAKSNVEKTEKIYAIVEKPTELKVFADKTCDETSNIAHVRENVVQDETNSSTEEQEGKPKLKTRKLVEFYEQLNLSSTSPERSPKKSPKTPAHSPRPIIFGRKTENKNKATESNTSVAEKSEVNATSPSNLLLESVSPSPFSDYKGGSGLGFKMKTSTPAAKSEGGTEKSTNFNVTGGGDFISPLMQTSVSSRIPNASGDASSQISTYADNCKIAVQLSDFQRNRLRSMYSDHQNQLNVSNDVCIEKKVDSTPLSACQQNRLKVMSSDCLNQMNDGNAVTPAMLSDHQILLNVTNDDDCAEKKVDETPLSACQQNRLKSMSSDCLNQMSDGNAVTHSMHSDHQNQFNVTNDVCTEKKVDETPLTACQQNRLKSMSSDCVNQMSDGNAVTHSMHSDHQNQFNVTNDVCTEKKVDETPLTACQQNRLKSMSSDCLNQMSDENAVTHSMHSDHQNQFNVTNDVCTEKKVDETPLTACQQNRLKSMSSDCLNQMSGKNAVTHSVLSDHQNQLYVTNDVSIEKKVDSTPLSIRQQNRLKSMSSDYLNEISHGNIISQKKAATPLSVRDLNKLKVMSSEYHQRLSTRETSKSESNLASAQPARELSEYERNKLKIMSSEYHLRLMDCASHDERIQEKLTTKTTNKLTEYQLNKLKVMATEFDLQPKSLPITPLQTSRGHERETNKMTSSYRTSTPASLGVENDKSLLSATYTDDDIAEEPETFSEDVESEDQVTVVENIAQNLPSLPMESLKNVLNDEAVSSDVFHASRGLNLDTFVSYGPVAFACRQLESINCLQTAAKSVHDVDRTSMLYYLSQSIRIPLKVQTKIVNDAILRVFIEEEGYLEHLTTLRNYLLLRKPEFRILLTNTMFKMAENVKKPYLLLNNYTLSCLLQQALLAGNARESIHFERKLYFVVDDVMPQAFDLQDIKVLKCISLNYAVKWPINVLITEPIIKKYSRIFKFLMQIQLAMWTLKSDFKGLKNLKRGKSTQYTLIQMYRHSMTQVIRILHEFVMREGIERCWNELVEYLSNSEITLDGLYISHLKYINKIIQRCFLCDQSATCLESVLNLLSSVLQYHGALRSGTWHRNVQVNFLYHTNFKNIQATFKQFQQHLNEVRDKLKLLVYAKQRLYFEPLLVELSSSVVVVLVNLTGDGE</sequence>
<evidence type="ECO:0000259" key="8">
    <source>
        <dbReference type="Pfam" id="PF17681"/>
    </source>
</evidence>
<keyword evidence="10" id="KW-1185">Reference proteome</keyword>
<name>A0AAN9Y401_9HEMI</name>
<dbReference type="GO" id="GO:0051321">
    <property type="term" value="P:meiotic cell cycle"/>
    <property type="evidence" value="ECO:0007669"/>
    <property type="project" value="TreeGrafter"/>
</dbReference>
<dbReference type="GO" id="GO:0051225">
    <property type="term" value="P:spindle assembly"/>
    <property type="evidence" value="ECO:0007669"/>
    <property type="project" value="TreeGrafter"/>
</dbReference>
<dbReference type="GO" id="GO:0043015">
    <property type="term" value="F:gamma-tubulin binding"/>
    <property type="evidence" value="ECO:0007669"/>
    <property type="project" value="InterPro"/>
</dbReference>
<dbReference type="GO" id="GO:0007020">
    <property type="term" value="P:microtubule nucleation"/>
    <property type="evidence" value="ECO:0007669"/>
    <property type="project" value="InterPro"/>
</dbReference>
<dbReference type="InterPro" id="IPR042241">
    <property type="entry name" value="GCP_C_sf"/>
</dbReference>
<feature type="region of interest" description="Disordered" evidence="6">
    <location>
        <begin position="681"/>
        <end position="771"/>
    </location>
</feature>
<dbReference type="GO" id="GO:0000278">
    <property type="term" value="P:mitotic cell cycle"/>
    <property type="evidence" value="ECO:0007669"/>
    <property type="project" value="TreeGrafter"/>
</dbReference>
<dbReference type="Pfam" id="PF17681">
    <property type="entry name" value="GCP_N_terminal"/>
    <property type="match status" value="1"/>
</dbReference>
<protein>
    <recommendedName>
        <fullName evidence="11">Gamma-tubulin complex component 6</fullName>
    </recommendedName>
</protein>
<gene>
    <name evidence="9" type="ORF">V9T40_000111</name>
</gene>
<dbReference type="InterPro" id="IPR040457">
    <property type="entry name" value="GCP_C"/>
</dbReference>
<proteinExistence type="inferred from homology"/>
<reference evidence="9 10" key="1">
    <citation type="submission" date="2024-03" db="EMBL/GenBank/DDBJ databases">
        <title>Adaptation during the transition from Ophiocordyceps entomopathogen to insect associate is accompanied by gene loss and intensified selection.</title>
        <authorList>
            <person name="Ward C.M."/>
            <person name="Onetto C.A."/>
            <person name="Borneman A.R."/>
        </authorList>
    </citation>
    <scope>NUCLEOTIDE SEQUENCE [LARGE SCALE GENOMIC DNA]</scope>
    <source>
        <strain evidence="9">AWRI1</strain>
        <tissue evidence="9">Single Adult Female</tissue>
    </source>
</reference>
<dbReference type="PANTHER" id="PTHR19302:SF70">
    <property type="entry name" value="GAMMA-TUBULIN COMPLEX COMPONENT 6"/>
    <property type="match status" value="1"/>
</dbReference>
<keyword evidence="3" id="KW-0963">Cytoplasm</keyword>
<evidence type="ECO:0000259" key="7">
    <source>
        <dbReference type="Pfam" id="PF04130"/>
    </source>
</evidence>
<keyword evidence="4" id="KW-0493">Microtubule</keyword>
<comment type="caution">
    <text evidence="9">The sequence shown here is derived from an EMBL/GenBank/DDBJ whole genome shotgun (WGS) entry which is preliminary data.</text>
</comment>
<feature type="region of interest" description="Disordered" evidence="6">
    <location>
        <begin position="1216"/>
        <end position="1238"/>
    </location>
</feature>
<feature type="region of interest" description="Disordered" evidence="6">
    <location>
        <begin position="1302"/>
        <end position="1332"/>
    </location>
</feature>
<evidence type="ECO:0000256" key="3">
    <source>
        <dbReference type="ARBA" id="ARBA00022490"/>
    </source>
</evidence>
<feature type="compositionally biased region" description="Polar residues" evidence="6">
    <location>
        <begin position="1319"/>
        <end position="1330"/>
    </location>
</feature>
<dbReference type="GO" id="GO:0000922">
    <property type="term" value="C:spindle pole"/>
    <property type="evidence" value="ECO:0007669"/>
    <property type="project" value="InterPro"/>
</dbReference>
<organism evidence="9 10">
    <name type="scientific">Parthenolecanium corni</name>
    <dbReference type="NCBI Taxonomy" id="536013"/>
    <lineage>
        <taxon>Eukaryota</taxon>
        <taxon>Metazoa</taxon>
        <taxon>Ecdysozoa</taxon>
        <taxon>Arthropoda</taxon>
        <taxon>Hexapoda</taxon>
        <taxon>Insecta</taxon>
        <taxon>Pterygota</taxon>
        <taxon>Neoptera</taxon>
        <taxon>Paraneoptera</taxon>
        <taxon>Hemiptera</taxon>
        <taxon>Sternorrhyncha</taxon>
        <taxon>Coccoidea</taxon>
        <taxon>Coccidae</taxon>
        <taxon>Parthenolecanium</taxon>
    </lineage>
</organism>
<dbReference type="GO" id="GO:0005874">
    <property type="term" value="C:microtubule"/>
    <property type="evidence" value="ECO:0007669"/>
    <property type="project" value="UniProtKB-KW"/>
</dbReference>
<dbReference type="InterPro" id="IPR007259">
    <property type="entry name" value="GCP"/>
</dbReference>
<feature type="domain" description="Gamma tubulin complex component C-terminal" evidence="7">
    <location>
        <begin position="1478"/>
        <end position="1773"/>
    </location>
</feature>
<dbReference type="EMBL" id="JBBCAQ010000028">
    <property type="protein sequence ID" value="KAK7585932.1"/>
    <property type="molecule type" value="Genomic_DNA"/>
</dbReference>
<evidence type="ECO:0000256" key="5">
    <source>
        <dbReference type="ARBA" id="ARBA00023212"/>
    </source>
</evidence>
<evidence type="ECO:0000313" key="10">
    <source>
        <dbReference type="Proteomes" id="UP001367676"/>
    </source>
</evidence>
<dbReference type="GO" id="GO:0051011">
    <property type="term" value="F:microtubule minus-end binding"/>
    <property type="evidence" value="ECO:0007669"/>
    <property type="project" value="TreeGrafter"/>
</dbReference>
<dbReference type="GO" id="GO:0000930">
    <property type="term" value="C:gamma-tubulin complex"/>
    <property type="evidence" value="ECO:0007669"/>
    <property type="project" value="TreeGrafter"/>
</dbReference>
<keyword evidence="5" id="KW-0206">Cytoskeleton</keyword>
<dbReference type="Pfam" id="PF04130">
    <property type="entry name" value="GCP_C_terminal"/>
    <property type="match status" value="1"/>
</dbReference>
<evidence type="ECO:0000256" key="4">
    <source>
        <dbReference type="ARBA" id="ARBA00022701"/>
    </source>
</evidence>
<comment type="similarity">
    <text evidence="2">Belongs to the TUBGCP family.</text>
</comment>
<accession>A0AAN9Y401</accession>
<feature type="domain" description="Gamma tubulin complex component protein N-terminal" evidence="8">
    <location>
        <begin position="272"/>
        <end position="527"/>
    </location>
</feature>